<feature type="compositionally biased region" description="Basic and acidic residues" evidence="8">
    <location>
        <begin position="428"/>
        <end position="446"/>
    </location>
</feature>
<dbReference type="EMBL" id="JAPTSV010000009">
    <property type="protein sequence ID" value="KAJ1524397.1"/>
    <property type="molecule type" value="Genomic_DNA"/>
</dbReference>
<evidence type="ECO:0000256" key="4">
    <source>
        <dbReference type="ARBA" id="ARBA00023125"/>
    </source>
</evidence>
<organism evidence="10 11">
    <name type="scientific">Megalurothrips usitatus</name>
    <name type="common">bean blossom thrips</name>
    <dbReference type="NCBI Taxonomy" id="439358"/>
    <lineage>
        <taxon>Eukaryota</taxon>
        <taxon>Metazoa</taxon>
        <taxon>Ecdysozoa</taxon>
        <taxon>Arthropoda</taxon>
        <taxon>Hexapoda</taxon>
        <taxon>Insecta</taxon>
        <taxon>Pterygota</taxon>
        <taxon>Neoptera</taxon>
        <taxon>Paraneoptera</taxon>
        <taxon>Thysanoptera</taxon>
        <taxon>Terebrantia</taxon>
        <taxon>Thripoidea</taxon>
        <taxon>Thripidae</taxon>
        <taxon>Megalurothrips</taxon>
    </lineage>
</organism>
<keyword evidence="6" id="KW-0539">Nucleus</keyword>
<evidence type="ECO:0000259" key="9">
    <source>
        <dbReference type="PROSITE" id="PS00434"/>
    </source>
</evidence>
<feature type="region of interest" description="Disordered" evidence="8">
    <location>
        <begin position="568"/>
        <end position="594"/>
    </location>
</feature>
<dbReference type="GO" id="GO:0043565">
    <property type="term" value="F:sequence-specific DNA binding"/>
    <property type="evidence" value="ECO:0007669"/>
    <property type="project" value="InterPro"/>
</dbReference>
<accession>A0AAV7XEG2</accession>
<keyword evidence="11" id="KW-1185">Reference proteome</keyword>
<comment type="caution">
    <text evidence="10">The sequence shown here is derived from an EMBL/GenBank/DDBJ whole genome shotgun (WGS) entry which is preliminary data.</text>
</comment>
<comment type="subcellular location">
    <subcellularLocation>
        <location evidence="1">Nucleus</location>
    </subcellularLocation>
</comment>
<evidence type="ECO:0000256" key="8">
    <source>
        <dbReference type="SAM" id="MobiDB-lite"/>
    </source>
</evidence>
<reference evidence="10" key="1">
    <citation type="submission" date="2022-12" db="EMBL/GenBank/DDBJ databases">
        <title>Chromosome-level genome assembly of the bean flower thrips Megalurothrips usitatus.</title>
        <authorList>
            <person name="Ma L."/>
            <person name="Liu Q."/>
            <person name="Li H."/>
            <person name="Cai W."/>
        </authorList>
    </citation>
    <scope>NUCLEOTIDE SEQUENCE</scope>
    <source>
        <strain evidence="10">Cailab_2022a</strain>
    </source>
</reference>
<keyword evidence="4" id="KW-0238">DNA-binding</keyword>
<dbReference type="GO" id="GO:0005634">
    <property type="term" value="C:nucleus"/>
    <property type="evidence" value="ECO:0007669"/>
    <property type="project" value="UniProtKB-SubCell"/>
</dbReference>
<evidence type="ECO:0000313" key="11">
    <source>
        <dbReference type="Proteomes" id="UP001075354"/>
    </source>
</evidence>
<dbReference type="InterPro" id="IPR000232">
    <property type="entry name" value="HSF_DNA-bd"/>
</dbReference>
<sequence length="746" mass="81039">MHSLSEFGANVPAFLAKLWKLVDDPETSELISWTEEGTSFYIRDQAQFSRKLLPMYYKHNNMASFIRQLNMYGFHKIVSADAGSLRLDKDEMEFAHQYFLRGCPYLLEHIKRKVGKSQVLSGKLEEGKDGSNGVMVKAEFMNKLLSEVKHMRGRQDSVENRLSTMKQENEALWRELSLLRQKHLKQQTIVNKLIQFLVTLVQPSQRLSKRRYPLMINNVSHTSGKSNGKVVNTNDVSLWALLPKSLCNSQSMSLSPSGPTIHELDADSLLPDGDSTLPETDLDPSSNIITLHVPGSELEEVIDTNTDPEVLDSLDPSIIASSLVDPSTSVPLMEVNSEQLAGADLQANSPSPELISVAPSELTPAVVVPGLHSKQAKLTSLVNSRIPAQKVVTRSVAGASTGVGPSKSVVTRRNTSGAKGAPVQSKETALKKEPTEPQSSVKKELRVLPPRNRKRKPTNSKELSFSSESVPVNNEPVDLLAEVGLIDPRSPSTSSLTSVAPNNDSTNDSMRGCVTSPGPCHLVAYPESPIPVIHSPVASPSSHCSIPPVAMTSLSGPTITDVTCPLVPQSPSNLPQEQHSPQPSPIANLNSPNDMTLACTSQGASSPVNSTAYKSSPFNRCAINTKEDLDLHLGSMDAELVQLKDFLNNSGIQLDANTLLGLFSGEEQLLPDGDGSNFNSKMDTTGNELMYYQPDFMDLEDIWNNENGRATPPPSPGDILSSEVNTPVGMPSSPGFAGPTYKRRRT</sequence>
<dbReference type="SMART" id="SM00415">
    <property type="entry name" value="HSF"/>
    <property type="match status" value="1"/>
</dbReference>
<dbReference type="PANTHER" id="PTHR10015">
    <property type="entry name" value="HEAT SHOCK TRANSCRIPTION FACTOR"/>
    <property type="match status" value="1"/>
</dbReference>
<evidence type="ECO:0000256" key="6">
    <source>
        <dbReference type="ARBA" id="ARBA00023242"/>
    </source>
</evidence>
<feature type="region of interest" description="Disordered" evidence="8">
    <location>
        <begin position="488"/>
        <end position="509"/>
    </location>
</feature>
<dbReference type="PANTHER" id="PTHR10015:SF427">
    <property type="entry name" value="HEAT SHOCK FACTOR PROTEIN"/>
    <property type="match status" value="1"/>
</dbReference>
<name>A0AAV7XEG2_9NEOP</name>
<dbReference type="PRINTS" id="PR00056">
    <property type="entry name" value="HSFDOMAIN"/>
</dbReference>
<dbReference type="PROSITE" id="PS00434">
    <property type="entry name" value="HSF_DOMAIN"/>
    <property type="match status" value="1"/>
</dbReference>
<gene>
    <name evidence="10" type="ORF">ONE63_010897</name>
</gene>
<protein>
    <recommendedName>
        <fullName evidence="9">HSF-type DNA-binding domain-containing protein</fullName>
    </recommendedName>
</protein>
<proteinExistence type="inferred from homology"/>
<feature type="compositionally biased region" description="Polar residues" evidence="8">
    <location>
        <begin position="569"/>
        <end position="594"/>
    </location>
</feature>
<keyword evidence="3" id="KW-0805">Transcription regulation</keyword>
<feature type="compositionally biased region" description="Polar residues" evidence="8">
    <location>
        <begin position="490"/>
        <end position="509"/>
    </location>
</feature>
<dbReference type="InterPro" id="IPR036390">
    <property type="entry name" value="WH_DNA-bd_sf"/>
</dbReference>
<dbReference type="Gene3D" id="1.10.10.10">
    <property type="entry name" value="Winged helix-like DNA-binding domain superfamily/Winged helix DNA-binding domain"/>
    <property type="match status" value="1"/>
</dbReference>
<feature type="region of interest" description="Disordered" evidence="8">
    <location>
        <begin position="397"/>
        <end position="470"/>
    </location>
</feature>
<feature type="region of interest" description="Disordered" evidence="8">
    <location>
        <begin position="704"/>
        <end position="746"/>
    </location>
</feature>
<evidence type="ECO:0000256" key="2">
    <source>
        <dbReference type="ARBA" id="ARBA00006403"/>
    </source>
</evidence>
<evidence type="ECO:0000256" key="7">
    <source>
        <dbReference type="RuleBase" id="RU004020"/>
    </source>
</evidence>
<dbReference type="FunFam" id="1.10.10.10:FF:000027">
    <property type="entry name" value="Heat shock transcription factor 1"/>
    <property type="match status" value="1"/>
</dbReference>
<dbReference type="Proteomes" id="UP001075354">
    <property type="component" value="Chromosome 9"/>
</dbReference>
<dbReference type="InterPro" id="IPR036388">
    <property type="entry name" value="WH-like_DNA-bd_sf"/>
</dbReference>
<evidence type="ECO:0000313" key="10">
    <source>
        <dbReference type="EMBL" id="KAJ1524397.1"/>
    </source>
</evidence>
<evidence type="ECO:0000256" key="3">
    <source>
        <dbReference type="ARBA" id="ARBA00023015"/>
    </source>
</evidence>
<feature type="compositionally biased region" description="Polar residues" evidence="8">
    <location>
        <begin position="460"/>
        <end position="470"/>
    </location>
</feature>
<comment type="similarity">
    <text evidence="2 7">Belongs to the HSF family.</text>
</comment>
<dbReference type="Pfam" id="PF00447">
    <property type="entry name" value="HSF_DNA-bind"/>
    <property type="match status" value="1"/>
</dbReference>
<feature type="domain" description="HSF-type DNA-binding" evidence="9">
    <location>
        <begin position="53"/>
        <end position="77"/>
    </location>
</feature>
<evidence type="ECO:0000256" key="1">
    <source>
        <dbReference type="ARBA" id="ARBA00004123"/>
    </source>
</evidence>
<keyword evidence="5" id="KW-0804">Transcription</keyword>
<evidence type="ECO:0000256" key="5">
    <source>
        <dbReference type="ARBA" id="ARBA00023163"/>
    </source>
</evidence>
<feature type="compositionally biased region" description="Polar residues" evidence="8">
    <location>
        <begin position="408"/>
        <end position="417"/>
    </location>
</feature>
<dbReference type="SUPFAM" id="SSF46785">
    <property type="entry name" value="Winged helix' DNA-binding domain"/>
    <property type="match status" value="1"/>
</dbReference>
<dbReference type="GO" id="GO:0003700">
    <property type="term" value="F:DNA-binding transcription factor activity"/>
    <property type="evidence" value="ECO:0007669"/>
    <property type="project" value="InterPro"/>
</dbReference>
<dbReference type="AlphaFoldDB" id="A0AAV7XEG2"/>